<feature type="domain" description="DNA binding protein Tfx C-terminal" evidence="5">
    <location>
        <begin position="76"/>
        <end position="158"/>
    </location>
</feature>
<dbReference type="GO" id="GO:0006352">
    <property type="term" value="P:DNA-templated transcription initiation"/>
    <property type="evidence" value="ECO:0007669"/>
    <property type="project" value="InterPro"/>
</dbReference>
<dbReference type="Pfam" id="PF04545">
    <property type="entry name" value="Sigma70_r4"/>
    <property type="match status" value="1"/>
</dbReference>
<feature type="domain" description="RNA polymerase sigma-70 region 4" evidence="4">
    <location>
        <begin position="30"/>
        <end position="72"/>
    </location>
</feature>
<accession>A0A0M9ATX2</accession>
<evidence type="ECO:0000259" key="4">
    <source>
        <dbReference type="Pfam" id="PF04545"/>
    </source>
</evidence>
<dbReference type="GO" id="GO:0003700">
    <property type="term" value="F:DNA-binding transcription factor activity"/>
    <property type="evidence" value="ECO:0007669"/>
    <property type="project" value="InterPro"/>
</dbReference>
<evidence type="ECO:0000313" key="6">
    <source>
        <dbReference type="EMBL" id="KOX97745.1"/>
    </source>
</evidence>
<dbReference type="PATRIC" id="fig|1705389.3.peg.739"/>
<reference evidence="6 7" key="1">
    <citation type="submission" date="2015-08" db="EMBL/GenBank/DDBJ databases">
        <title>Genomes of Isolates from Cabo Rojo, PR.</title>
        <authorList>
            <person name="Sanchez-Nieves R.L."/>
            <person name="Montalvo-Rodriguez R."/>
        </authorList>
    </citation>
    <scope>NUCLEOTIDE SEQUENCE [LARGE SCALE GENOMIC DNA]</scope>
    <source>
        <strain evidence="6 7">5</strain>
    </source>
</reference>
<protein>
    <submittedName>
        <fullName evidence="6">RNA polymerase subunit sigma-70</fullName>
    </submittedName>
</protein>
<dbReference type="Gene3D" id="3.30.1190.10">
    <property type="entry name" value="DNA-binding protein Tfx superfamily, archaea"/>
    <property type="match status" value="1"/>
</dbReference>
<dbReference type="AlphaFoldDB" id="A0A0M9ATX2"/>
<keyword evidence="1" id="KW-0805">Transcription regulation</keyword>
<evidence type="ECO:0000313" key="7">
    <source>
        <dbReference type="Proteomes" id="UP000037747"/>
    </source>
</evidence>
<dbReference type="InterPro" id="IPR007630">
    <property type="entry name" value="RNA_pol_sigma70_r4"/>
</dbReference>
<dbReference type="OrthoDB" id="17771at2157"/>
<dbReference type="PIRSF" id="PIRSF004932">
    <property type="entry name" value="DNA_bind_Tfx"/>
    <property type="match status" value="1"/>
</dbReference>
<dbReference type="Pfam" id="PF14601">
    <property type="entry name" value="TFX_C"/>
    <property type="match status" value="1"/>
</dbReference>
<keyword evidence="7" id="KW-1185">Reference proteome</keyword>
<organism evidence="6 7">
    <name type="scientific">Halorubrum tropicale</name>
    <dbReference type="NCBI Taxonomy" id="1765655"/>
    <lineage>
        <taxon>Archaea</taxon>
        <taxon>Methanobacteriati</taxon>
        <taxon>Methanobacteriota</taxon>
        <taxon>Stenosarchaea group</taxon>
        <taxon>Halobacteria</taxon>
        <taxon>Halobacteriales</taxon>
        <taxon>Haloferacaceae</taxon>
        <taxon>Halorubrum</taxon>
    </lineage>
</organism>
<evidence type="ECO:0000256" key="2">
    <source>
        <dbReference type="ARBA" id="ARBA00023125"/>
    </source>
</evidence>
<dbReference type="RefSeq" id="WP_053770439.1">
    <property type="nucleotide sequence ID" value="NZ_LIST01000001.1"/>
</dbReference>
<evidence type="ECO:0000256" key="3">
    <source>
        <dbReference type="ARBA" id="ARBA00023163"/>
    </source>
</evidence>
<keyword evidence="2" id="KW-0238">DNA-binding</keyword>
<dbReference type="InterPro" id="IPR029291">
    <property type="entry name" value="Tfx_C"/>
</dbReference>
<dbReference type="NCBIfam" id="NF003054">
    <property type="entry name" value="PRK03975.1-1"/>
    <property type="match status" value="1"/>
</dbReference>
<dbReference type="Proteomes" id="UP000037747">
    <property type="component" value="Unassembled WGS sequence"/>
</dbReference>
<dbReference type="STRING" id="1765655.AMR74_02280"/>
<evidence type="ECO:0000259" key="5">
    <source>
        <dbReference type="Pfam" id="PF14601"/>
    </source>
</evidence>
<dbReference type="InterPro" id="IPR018384">
    <property type="entry name" value="Tfx_DNA-bd_euryarc"/>
</dbReference>
<dbReference type="SUPFAM" id="SSF89915">
    <property type="entry name" value="DNA-binding protein Tfx"/>
    <property type="match status" value="1"/>
</dbReference>
<dbReference type="EMBL" id="LIST01000001">
    <property type="protein sequence ID" value="KOX97745.1"/>
    <property type="molecule type" value="Genomic_DNA"/>
</dbReference>
<sequence length="161" mass="17594">MVADEERPDPADVDADSILERAGFDADESVLTRRQAEVLALRERGLRQSDIADRLGTSRANVSSVEASARDNVERARETVAFAEALSAPVRVEIDAGTDLYDAPKRVYDACDEAGVKVNQTAPELMKSIGDRAGDAVRGREVRNRLFVTVAADGRIRVRRP</sequence>
<dbReference type="InterPro" id="IPR036657">
    <property type="entry name" value="Tfx_DNA-bd_sf_arc"/>
</dbReference>
<name>A0A0M9ATX2_9EURY</name>
<gene>
    <name evidence="6" type="ORF">AMR74_02280</name>
</gene>
<proteinExistence type="predicted"/>
<dbReference type="NCBIfam" id="TIGR00721">
    <property type="entry name" value="tfx"/>
    <property type="match status" value="1"/>
</dbReference>
<keyword evidence="3" id="KW-0804">Transcription</keyword>
<comment type="caution">
    <text evidence="6">The sequence shown here is derived from an EMBL/GenBank/DDBJ whole genome shotgun (WGS) entry which is preliminary data.</text>
</comment>
<dbReference type="InterPro" id="IPR004645">
    <property type="entry name" value="Tfx_DNA-bd_arc"/>
</dbReference>
<dbReference type="GO" id="GO:0003677">
    <property type="term" value="F:DNA binding"/>
    <property type="evidence" value="ECO:0007669"/>
    <property type="project" value="UniProtKB-KW"/>
</dbReference>
<evidence type="ECO:0000256" key="1">
    <source>
        <dbReference type="ARBA" id="ARBA00023015"/>
    </source>
</evidence>